<evidence type="ECO:0000259" key="2">
    <source>
        <dbReference type="SMART" id="SM00225"/>
    </source>
</evidence>
<dbReference type="GO" id="GO:0051260">
    <property type="term" value="P:protein homooligomerization"/>
    <property type="evidence" value="ECO:0007669"/>
    <property type="project" value="InterPro"/>
</dbReference>
<dbReference type="SMART" id="SM00225">
    <property type="entry name" value="BTB"/>
    <property type="match status" value="1"/>
</dbReference>
<protein>
    <recommendedName>
        <fullName evidence="2">BTB domain-containing protein</fullName>
    </recommendedName>
</protein>
<reference evidence="4" key="1">
    <citation type="journal article" date="2023" name="Commun. Biol.">
        <title>Genome analysis of Parmales, the sister group of diatoms, reveals the evolutionary specialization of diatoms from phago-mixotrophs to photoautotrophs.</title>
        <authorList>
            <person name="Ban H."/>
            <person name="Sato S."/>
            <person name="Yoshikawa S."/>
            <person name="Yamada K."/>
            <person name="Nakamura Y."/>
            <person name="Ichinomiya M."/>
            <person name="Sato N."/>
            <person name="Blanc-Mathieu R."/>
            <person name="Endo H."/>
            <person name="Kuwata A."/>
            <person name="Ogata H."/>
        </authorList>
    </citation>
    <scope>NUCLEOTIDE SEQUENCE [LARGE SCALE GENOMIC DNA]</scope>
    <source>
        <strain evidence="4">NIES 3701</strain>
    </source>
</reference>
<dbReference type="Gene3D" id="3.30.710.10">
    <property type="entry name" value="Potassium Channel Kv1.1, Chain A"/>
    <property type="match status" value="1"/>
</dbReference>
<dbReference type="CDD" id="cd18316">
    <property type="entry name" value="BTB_POZ_KCTD-like"/>
    <property type="match status" value="1"/>
</dbReference>
<name>A0A9W7B672_9STRA</name>
<feature type="compositionally biased region" description="Polar residues" evidence="1">
    <location>
        <begin position="287"/>
        <end position="310"/>
    </location>
</feature>
<evidence type="ECO:0000313" key="4">
    <source>
        <dbReference type="Proteomes" id="UP001165085"/>
    </source>
</evidence>
<dbReference type="Pfam" id="PF02214">
    <property type="entry name" value="BTB_2"/>
    <property type="match status" value="1"/>
</dbReference>
<dbReference type="InterPro" id="IPR000210">
    <property type="entry name" value="BTB/POZ_dom"/>
</dbReference>
<dbReference type="InterPro" id="IPR011333">
    <property type="entry name" value="SKP1/BTB/POZ_sf"/>
</dbReference>
<dbReference type="OrthoDB" id="205899at2759"/>
<feature type="region of interest" description="Disordered" evidence="1">
    <location>
        <begin position="89"/>
        <end position="109"/>
    </location>
</feature>
<organism evidence="3 4">
    <name type="scientific">Triparma strigata</name>
    <dbReference type="NCBI Taxonomy" id="1606541"/>
    <lineage>
        <taxon>Eukaryota</taxon>
        <taxon>Sar</taxon>
        <taxon>Stramenopiles</taxon>
        <taxon>Ochrophyta</taxon>
        <taxon>Bolidophyceae</taxon>
        <taxon>Parmales</taxon>
        <taxon>Triparmaceae</taxon>
        <taxon>Triparma</taxon>
    </lineage>
</organism>
<dbReference type="EMBL" id="BRXY01000298">
    <property type="protein sequence ID" value="GMH84899.1"/>
    <property type="molecule type" value="Genomic_DNA"/>
</dbReference>
<dbReference type="PANTHER" id="PTHR11145">
    <property type="entry name" value="BTB/POZ DOMAIN-CONTAINING ADAPTER FOR CUL3-MEDIATED RHOA DEGRADATION PROTEIN FAMILY MEMBER"/>
    <property type="match status" value="1"/>
</dbReference>
<dbReference type="InterPro" id="IPR003131">
    <property type="entry name" value="T1-type_BTB"/>
</dbReference>
<sequence length="346" mass="38701">MKSSIQKSKSTVFREMEFFSAGSAAPTLATFLAFFSATSFVLNCYVVHLLSQQLRESVKAIEEMFSNRSKSQLVSPKVPADLFLSTQLPESPPLVPPKETSKNQIRQKKTTQAAQNICINVGGTKFYTSKETIMSNEENYFSSLLRFRSLQSIDKDSESGSDSDADSGLDLDNSSDSVDFFVDRDPTHFRHILNYLRDGGGDCHLTSLTSISELLVEAKYFQVGGLISQLEEKLSIIKKEKDEGKSSEKEYKLVHVRNLQNMDGVFKTWISRGYEFEQIMQITNGGVQNTWSSQSSPASPTRRNLGNSNPPTSPDSKDDFRFVIVFSKSLTNADVTFFDRLMKSSG</sequence>
<keyword evidence="4" id="KW-1185">Reference proteome</keyword>
<accession>A0A9W7B672</accession>
<dbReference type="SUPFAM" id="SSF54695">
    <property type="entry name" value="POZ domain"/>
    <property type="match status" value="1"/>
</dbReference>
<comment type="caution">
    <text evidence="3">The sequence shown here is derived from an EMBL/GenBank/DDBJ whole genome shotgun (WGS) entry which is preliminary data.</text>
</comment>
<dbReference type="InterPro" id="IPR045068">
    <property type="entry name" value="BACURD1-3"/>
</dbReference>
<gene>
    <name evidence="3" type="ORF">TrST_g12796</name>
</gene>
<dbReference type="Proteomes" id="UP001165085">
    <property type="component" value="Unassembled WGS sequence"/>
</dbReference>
<proteinExistence type="predicted"/>
<dbReference type="PANTHER" id="PTHR11145:SF8">
    <property type="entry name" value="RE57120P"/>
    <property type="match status" value="1"/>
</dbReference>
<feature type="domain" description="BTB" evidence="2">
    <location>
        <begin position="115"/>
        <end position="238"/>
    </location>
</feature>
<feature type="region of interest" description="Disordered" evidence="1">
    <location>
        <begin position="287"/>
        <end position="316"/>
    </location>
</feature>
<evidence type="ECO:0000256" key="1">
    <source>
        <dbReference type="SAM" id="MobiDB-lite"/>
    </source>
</evidence>
<evidence type="ECO:0000313" key="3">
    <source>
        <dbReference type="EMBL" id="GMH84899.1"/>
    </source>
</evidence>
<dbReference type="AlphaFoldDB" id="A0A9W7B672"/>